<dbReference type="Pfam" id="PF13976">
    <property type="entry name" value="gag_pre-integrs"/>
    <property type="match status" value="1"/>
</dbReference>
<evidence type="ECO:0000313" key="2">
    <source>
        <dbReference type="EMBL" id="RDX69678.1"/>
    </source>
</evidence>
<gene>
    <name evidence="2" type="ORF">CR513_51174</name>
</gene>
<evidence type="ECO:0000259" key="1">
    <source>
        <dbReference type="Pfam" id="PF13976"/>
    </source>
</evidence>
<dbReference type="EMBL" id="QJKJ01012008">
    <property type="protein sequence ID" value="RDX69678.1"/>
    <property type="molecule type" value="Genomic_DNA"/>
</dbReference>
<dbReference type="AlphaFoldDB" id="A0A371EUE1"/>
<dbReference type="Proteomes" id="UP000257109">
    <property type="component" value="Unassembled WGS sequence"/>
</dbReference>
<protein>
    <recommendedName>
        <fullName evidence="1">GAG-pre-integrase domain-containing protein</fullName>
    </recommendedName>
</protein>
<evidence type="ECO:0000313" key="3">
    <source>
        <dbReference type="Proteomes" id="UP000257109"/>
    </source>
</evidence>
<organism evidence="2 3">
    <name type="scientific">Mucuna pruriens</name>
    <name type="common">Velvet bean</name>
    <name type="synonym">Dolichos pruriens</name>
    <dbReference type="NCBI Taxonomy" id="157652"/>
    <lineage>
        <taxon>Eukaryota</taxon>
        <taxon>Viridiplantae</taxon>
        <taxon>Streptophyta</taxon>
        <taxon>Embryophyta</taxon>
        <taxon>Tracheophyta</taxon>
        <taxon>Spermatophyta</taxon>
        <taxon>Magnoliopsida</taxon>
        <taxon>eudicotyledons</taxon>
        <taxon>Gunneridae</taxon>
        <taxon>Pentapetalae</taxon>
        <taxon>rosids</taxon>
        <taxon>fabids</taxon>
        <taxon>Fabales</taxon>
        <taxon>Fabaceae</taxon>
        <taxon>Papilionoideae</taxon>
        <taxon>50 kb inversion clade</taxon>
        <taxon>NPAAA clade</taxon>
        <taxon>indigoferoid/millettioid clade</taxon>
        <taxon>Phaseoleae</taxon>
        <taxon>Mucuna</taxon>
    </lineage>
</organism>
<dbReference type="InterPro" id="IPR025724">
    <property type="entry name" value="GAG-pre-integrase_dom"/>
</dbReference>
<comment type="caution">
    <text evidence="2">The sequence shown here is derived from an EMBL/GenBank/DDBJ whole genome shotgun (WGS) entry which is preliminary data.</text>
</comment>
<name>A0A371EUE1_MUCPR</name>
<feature type="non-terminal residue" evidence="2">
    <location>
        <position position="1"/>
    </location>
</feature>
<sequence>MKKFITEILGTPITYKGMSQVKDSKISILVHLYELFKMEDRETIDKIFGCFQTIINNLISLVKALRASKDLKKIPMKELLGTLKVHEIVLRDDEGQRKGKSIVLKRIIVQSLQITIKTSSLSYLERSIPYGRRREDLDGRTTLRSSPKRPKIRVKWYATIEKPEHFKSECLNLENEKDTKKPFLKKKKYFEFFQKENEILKKENKILKEVVDLKDNTYEFNEKLQEVVDLKESLAKFTNLLPIVLNYGKFGHLSYDYRDCPKLSRLTRKDPKIFGGFSCHITRERSMLQDLRPKSRGWVNFGGRITRISKIVKHIFSSIDNVLYVEGLKHNLLSISQLCNIVYNVFFNKEECIVKNVDGSLLFSTKRQNNLYKINLTNLSNQSVTCLVFIKDDHWIWHKKLGHASLRLISNLSKHHLVRGLSNLVFKSYILYGKQVKTSFESKNIVSTYKPLKLLHIDLFGPTRTIFMSGK</sequence>
<proteinExistence type="predicted"/>
<accession>A0A371EUE1</accession>
<dbReference type="OrthoDB" id="1932348at2759"/>
<feature type="domain" description="GAG-pre-integrase" evidence="1">
    <location>
        <begin position="370"/>
        <end position="427"/>
    </location>
</feature>
<reference evidence="2" key="1">
    <citation type="submission" date="2018-05" db="EMBL/GenBank/DDBJ databases">
        <title>Draft genome of Mucuna pruriens seed.</title>
        <authorList>
            <person name="Nnadi N.E."/>
            <person name="Vos R."/>
            <person name="Hasami M.H."/>
            <person name="Devisetty U.K."/>
            <person name="Aguiy J.C."/>
        </authorList>
    </citation>
    <scope>NUCLEOTIDE SEQUENCE [LARGE SCALE GENOMIC DNA]</scope>
    <source>
        <strain evidence="2">JCA_2017</strain>
    </source>
</reference>
<keyword evidence="3" id="KW-1185">Reference proteome</keyword>